<protein>
    <submittedName>
        <fullName evidence="1">Transposition helper</fullName>
    </submittedName>
</protein>
<proteinExistence type="predicted"/>
<evidence type="ECO:0000313" key="2">
    <source>
        <dbReference type="Proteomes" id="UP000254227"/>
    </source>
</evidence>
<accession>A0A380U9X1</accession>
<dbReference type="Proteomes" id="UP000254227">
    <property type="component" value="Unassembled WGS sequence"/>
</dbReference>
<dbReference type="AlphaFoldDB" id="A0A380U9X1"/>
<organism evidence="1 2">
    <name type="scientific">Acinetobacter johnsonii</name>
    <dbReference type="NCBI Taxonomy" id="40214"/>
    <lineage>
        <taxon>Bacteria</taxon>
        <taxon>Pseudomonadati</taxon>
        <taxon>Pseudomonadota</taxon>
        <taxon>Gammaproteobacteria</taxon>
        <taxon>Moraxellales</taxon>
        <taxon>Moraxellaceae</taxon>
        <taxon>Acinetobacter</taxon>
    </lineage>
</organism>
<gene>
    <name evidence="1" type="ORF">NCTC10308_03128</name>
</gene>
<sequence length="498" mass="57435">MVKAIEKATERGEQVTLAQFSHKEGCSGCDRADIDKFKKRYKGDKYCSTCYARIFKKRACPKCGEYARLPKNDDQAICNECIKKQPCIRCNQTKKPIGTLTEYGVVCNSCSVYFRPIERCERCDTPSQKLTHISRFGDDLRVCPKCSTRDYETCPSCHKYRLLEQDDTGAKICKKCRNNAKKKCKQCDVLIPAGCPDLCNNCYWHKNLWEKARRNIKAFQSQHLQAQYEQYLIWLEDEVGANKAALYINKHTHFFIKTEELWLDAIPTAEQLLAVLRTSGLRKFELVASWLDEAHHIKVALEDKDFCSQQDQIEKLISSLPHPSTAYDVVISYKDELDIKMKDGKTSIRSIKLAIKPAVALMHYVCASGATLPNLNHIKAYLIDFSGQAAALTGFINFLNKNFDTSIDYLAFKKSKNFNEKRKNKVEKEIVQWVDKPLENKEDVLNWVKNGLRYFHNVSYVESLKVKFEMITEADDGYEILLQNHSYWLPKNTGDLKR</sequence>
<evidence type="ECO:0000313" key="1">
    <source>
        <dbReference type="EMBL" id="SUT99152.1"/>
    </source>
</evidence>
<name>A0A380U9X1_ACIJO</name>
<dbReference type="EMBL" id="UFRV01000006">
    <property type="protein sequence ID" value="SUT99152.1"/>
    <property type="molecule type" value="Genomic_DNA"/>
</dbReference>
<reference evidence="1 2" key="1">
    <citation type="submission" date="2018-06" db="EMBL/GenBank/DDBJ databases">
        <authorList>
            <consortium name="Pathogen Informatics"/>
            <person name="Doyle S."/>
        </authorList>
    </citation>
    <scope>NUCLEOTIDE SEQUENCE [LARGE SCALE GENOMIC DNA]</scope>
    <source>
        <strain evidence="1 2">NCTC10308</strain>
    </source>
</reference>